<name>A0ABN7XJZ8_GIGMA</name>
<organism evidence="1 2">
    <name type="scientific">Gigaspora margarita</name>
    <dbReference type="NCBI Taxonomy" id="4874"/>
    <lineage>
        <taxon>Eukaryota</taxon>
        <taxon>Fungi</taxon>
        <taxon>Fungi incertae sedis</taxon>
        <taxon>Mucoromycota</taxon>
        <taxon>Glomeromycotina</taxon>
        <taxon>Glomeromycetes</taxon>
        <taxon>Diversisporales</taxon>
        <taxon>Gigasporaceae</taxon>
        <taxon>Gigaspora</taxon>
    </lineage>
</organism>
<keyword evidence="2" id="KW-1185">Reference proteome</keyword>
<reference evidence="1 2" key="1">
    <citation type="submission" date="2021-06" db="EMBL/GenBank/DDBJ databases">
        <authorList>
            <person name="Kallberg Y."/>
            <person name="Tangrot J."/>
            <person name="Rosling A."/>
        </authorList>
    </citation>
    <scope>NUCLEOTIDE SEQUENCE [LARGE SCALE GENOMIC DNA]</scope>
    <source>
        <strain evidence="1 2">120-4 pot B 10/14</strain>
    </source>
</reference>
<sequence length="122" mass="14962">HLTLEDDNFLTELFLIMHSVDYQQLQRGYLDYSLYELSSVSHLVFYLKRDVENTFKKYLKVSKNEKQEWLNKRIMIAQEYYNNIIKIKYPAIEDQYLLSYQQLEHQLTRQAAFYIPEDFNFE</sequence>
<dbReference type="Proteomes" id="UP000789901">
    <property type="component" value="Unassembled WGS sequence"/>
</dbReference>
<evidence type="ECO:0000313" key="1">
    <source>
        <dbReference type="EMBL" id="CAG8854683.1"/>
    </source>
</evidence>
<dbReference type="EMBL" id="CAJVQB010141232">
    <property type="protein sequence ID" value="CAG8854683.1"/>
    <property type="molecule type" value="Genomic_DNA"/>
</dbReference>
<gene>
    <name evidence="1" type="ORF">GMARGA_LOCUS43504</name>
</gene>
<accession>A0ABN7XJZ8</accession>
<protein>
    <submittedName>
        <fullName evidence="1">9111_t:CDS:1</fullName>
    </submittedName>
</protein>
<evidence type="ECO:0000313" key="2">
    <source>
        <dbReference type="Proteomes" id="UP000789901"/>
    </source>
</evidence>
<comment type="caution">
    <text evidence="1">The sequence shown here is derived from an EMBL/GenBank/DDBJ whole genome shotgun (WGS) entry which is preliminary data.</text>
</comment>
<feature type="non-terminal residue" evidence="1">
    <location>
        <position position="1"/>
    </location>
</feature>
<proteinExistence type="predicted"/>